<protein>
    <recommendedName>
        <fullName evidence="1">Serine-threonine/tyrosine-protein kinase catalytic domain-containing protein</fullName>
    </recommendedName>
</protein>
<evidence type="ECO:0000259" key="1">
    <source>
        <dbReference type="Pfam" id="PF07714"/>
    </source>
</evidence>
<accession>A0A1Y3AZJ7</accession>
<organism evidence="2 3">
    <name type="scientific">Euroglyphus maynei</name>
    <name type="common">Mayne's house dust mite</name>
    <dbReference type="NCBI Taxonomy" id="6958"/>
    <lineage>
        <taxon>Eukaryota</taxon>
        <taxon>Metazoa</taxon>
        <taxon>Ecdysozoa</taxon>
        <taxon>Arthropoda</taxon>
        <taxon>Chelicerata</taxon>
        <taxon>Arachnida</taxon>
        <taxon>Acari</taxon>
        <taxon>Acariformes</taxon>
        <taxon>Sarcoptiformes</taxon>
        <taxon>Astigmata</taxon>
        <taxon>Psoroptidia</taxon>
        <taxon>Analgoidea</taxon>
        <taxon>Pyroglyphidae</taxon>
        <taxon>Pyroglyphinae</taxon>
        <taxon>Euroglyphus</taxon>
    </lineage>
</organism>
<name>A0A1Y3AZJ7_EURMA</name>
<evidence type="ECO:0000313" key="2">
    <source>
        <dbReference type="EMBL" id="OTF73198.1"/>
    </source>
</evidence>
<gene>
    <name evidence="2" type="ORF">BLA29_013958</name>
</gene>
<sequence length="100" mass="12074">MDTEEGVEVVWNEVRFSERKFFKAKEETISEVFDRLIQLEHPNIVKLHKYWIHKDTDVPKVVFITEYMSSGSLRQYFEKTKRHDIKISLQVIDMICNRII</sequence>
<dbReference type="GO" id="GO:0004672">
    <property type="term" value="F:protein kinase activity"/>
    <property type="evidence" value="ECO:0007669"/>
    <property type="project" value="InterPro"/>
</dbReference>
<dbReference type="Pfam" id="PF07714">
    <property type="entry name" value="PK_Tyr_Ser-Thr"/>
    <property type="match status" value="1"/>
</dbReference>
<evidence type="ECO:0000313" key="3">
    <source>
        <dbReference type="Proteomes" id="UP000194236"/>
    </source>
</evidence>
<dbReference type="InterPro" id="IPR011009">
    <property type="entry name" value="Kinase-like_dom_sf"/>
</dbReference>
<dbReference type="InterPro" id="IPR001245">
    <property type="entry name" value="Ser-Thr/Tyr_kinase_cat_dom"/>
</dbReference>
<comment type="caution">
    <text evidence="2">The sequence shown here is derived from an EMBL/GenBank/DDBJ whole genome shotgun (WGS) entry which is preliminary data.</text>
</comment>
<dbReference type="EMBL" id="MUJZ01052728">
    <property type="protein sequence ID" value="OTF73198.1"/>
    <property type="molecule type" value="Genomic_DNA"/>
</dbReference>
<dbReference type="AlphaFoldDB" id="A0A1Y3AZJ7"/>
<dbReference type="PANTHER" id="PTHR13902">
    <property type="entry name" value="SERINE/THREONINE-PROTEIN KINASE WNK WITH NO LYSINE -RELATED"/>
    <property type="match status" value="1"/>
</dbReference>
<dbReference type="Gene3D" id="3.30.200.20">
    <property type="entry name" value="Phosphorylase Kinase, domain 1"/>
    <property type="match status" value="1"/>
</dbReference>
<dbReference type="InterPro" id="IPR050588">
    <property type="entry name" value="WNK_Ser-Thr_kinase"/>
</dbReference>
<feature type="domain" description="Serine-threonine/tyrosine-protein kinase catalytic" evidence="1">
    <location>
        <begin position="25"/>
        <end position="95"/>
    </location>
</feature>
<keyword evidence="3" id="KW-1185">Reference proteome</keyword>
<dbReference type="OrthoDB" id="1034557at2759"/>
<dbReference type="Proteomes" id="UP000194236">
    <property type="component" value="Unassembled WGS sequence"/>
</dbReference>
<proteinExistence type="predicted"/>
<reference evidence="2 3" key="1">
    <citation type="submission" date="2017-03" db="EMBL/GenBank/DDBJ databases">
        <title>Genome Survey of Euroglyphus maynei.</title>
        <authorList>
            <person name="Arlian L.G."/>
            <person name="Morgan M.S."/>
            <person name="Rider S.D."/>
        </authorList>
    </citation>
    <scope>NUCLEOTIDE SEQUENCE [LARGE SCALE GENOMIC DNA]</scope>
    <source>
        <strain evidence="2">Arlian Lab</strain>
        <tissue evidence="2">Whole body</tissue>
    </source>
</reference>
<dbReference type="SUPFAM" id="SSF56112">
    <property type="entry name" value="Protein kinase-like (PK-like)"/>
    <property type="match status" value="1"/>
</dbReference>